<proteinExistence type="predicted"/>
<gene>
    <name evidence="1" type="ORF">BDK89_0276</name>
</gene>
<dbReference type="OrthoDB" id="3369278at2"/>
<dbReference type="EMBL" id="SOAU01000001">
    <property type="protein sequence ID" value="TDT14721.1"/>
    <property type="molecule type" value="Genomic_DNA"/>
</dbReference>
<protein>
    <submittedName>
        <fullName evidence="1">Uncharacterized protein</fullName>
    </submittedName>
</protein>
<dbReference type="Proteomes" id="UP000294558">
    <property type="component" value="Unassembled WGS sequence"/>
</dbReference>
<dbReference type="AlphaFoldDB" id="A0A4R7HUT6"/>
<name>A0A4R7HUT6_9ACTN</name>
<evidence type="ECO:0000313" key="2">
    <source>
        <dbReference type="Proteomes" id="UP000294558"/>
    </source>
</evidence>
<accession>A0A4R7HUT6</accession>
<dbReference type="RefSeq" id="WP_133867242.1">
    <property type="nucleotide sequence ID" value="NZ_SOAU01000001.1"/>
</dbReference>
<keyword evidence="2" id="KW-1185">Reference proteome</keyword>
<comment type="caution">
    <text evidence="1">The sequence shown here is derived from an EMBL/GenBank/DDBJ whole genome shotgun (WGS) entry which is preliminary data.</text>
</comment>
<evidence type="ECO:0000313" key="1">
    <source>
        <dbReference type="EMBL" id="TDT14721.1"/>
    </source>
</evidence>
<reference evidence="1 2" key="1">
    <citation type="submission" date="2019-03" db="EMBL/GenBank/DDBJ databases">
        <title>Sequencing the genomes of 1000 actinobacteria strains.</title>
        <authorList>
            <person name="Klenk H.-P."/>
        </authorList>
    </citation>
    <scope>NUCLEOTIDE SEQUENCE [LARGE SCALE GENOMIC DNA]</scope>
    <source>
        <strain evidence="1 2">DSM 18936</strain>
    </source>
</reference>
<organism evidence="1 2">
    <name type="scientific">Ilumatobacter fluminis</name>
    <dbReference type="NCBI Taxonomy" id="467091"/>
    <lineage>
        <taxon>Bacteria</taxon>
        <taxon>Bacillati</taxon>
        <taxon>Actinomycetota</taxon>
        <taxon>Acidimicrobiia</taxon>
        <taxon>Acidimicrobiales</taxon>
        <taxon>Ilumatobacteraceae</taxon>
        <taxon>Ilumatobacter</taxon>
    </lineage>
</organism>
<sequence>MKVLLVEGQTQAAAAAGRELREHGHTIEGCTPVDPSAPCKGLEPSGVCPLDGGDIDVAVVGRQGGPLAADERGALCAARYRVPVVVAGDPRDAVSFGPGTHLAPSDLIGTCERAARSGDAHVAAIRRELLMSAVVIPDDVDVDDPPISFAVRREPHRLRLEVRAPADEPRLPSIVKAAGEALRRFDPHTPVIDVITITT</sequence>